<dbReference type="Proteomes" id="UP000073492">
    <property type="component" value="Unassembled WGS sequence"/>
</dbReference>
<evidence type="ECO:0000256" key="1">
    <source>
        <dbReference type="SAM" id="MobiDB-lite"/>
    </source>
</evidence>
<reference evidence="2 3" key="1">
    <citation type="submission" date="2015-07" db="EMBL/GenBank/DDBJ databases">
        <title>Comparative genomics of the Sigatoka disease complex on banana suggests a link between parallel evolutionary changes in Pseudocercospora fijiensis and Pseudocercospora eumusae and increased virulence on the banana host.</title>
        <authorList>
            <person name="Chang T.-C."/>
            <person name="Salvucci A."/>
            <person name="Crous P.W."/>
            <person name="Stergiopoulos I."/>
        </authorList>
    </citation>
    <scope>NUCLEOTIDE SEQUENCE [LARGE SCALE GENOMIC DNA]</scope>
    <source>
        <strain evidence="2 3">CBS 116634</strain>
    </source>
</reference>
<comment type="caution">
    <text evidence="2">The sequence shown here is derived from an EMBL/GenBank/DDBJ whole genome shotgun (WGS) entry which is preliminary data.</text>
</comment>
<evidence type="ECO:0000313" key="2">
    <source>
        <dbReference type="EMBL" id="KXT07829.1"/>
    </source>
</evidence>
<feature type="compositionally biased region" description="Low complexity" evidence="1">
    <location>
        <begin position="477"/>
        <end position="492"/>
    </location>
</feature>
<protein>
    <submittedName>
        <fullName evidence="2">Uncharacterized protein</fullName>
    </submittedName>
</protein>
<feature type="compositionally biased region" description="Polar residues" evidence="1">
    <location>
        <begin position="82"/>
        <end position="92"/>
    </location>
</feature>
<dbReference type="OrthoDB" id="5317787at2759"/>
<feature type="region of interest" description="Disordered" evidence="1">
    <location>
        <begin position="66"/>
        <end position="100"/>
    </location>
</feature>
<feature type="region of interest" description="Disordered" evidence="1">
    <location>
        <begin position="1"/>
        <end position="34"/>
    </location>
</feature>
<gene>
    <name evidence="2" type="ORF">AC579_9690</name>
</gene>
<dbReference type="AlphaFoldDB" id="A0A139HZN6"/>
<name>A0A139HZN6_9PEZI</name>
<feature type="compositionally biased region" description="Polar residues" evidence="1">
    <location>
        <begin position="302"/>
        <end position="313"/>
    </location>
</feature>
<feature type="compositionally biased region" description="Polar residues" evidence="1">
    <location>
        <begin position="66"/>
        <end position="76"/>
    </location>
</feature>
<dbReference type="STRING" id="113226.A0A139HZN6"/>
<proteinExistence type="predicted"/>
<feature type="compositionally biased region" description="Basic and acidic residues" evidence="1">
    <location>
        <begin position="18"/>
        <end position="34"/>
    </location>
</feature>
<sequence>MPTSTSPRVARMPLHHRRDIDNIRSAYDADRPEPSDCDCESTSYHHSHVFETTSYQHSHVFETTSYQHSHSGSDESYCTAPTEYSSTSSNPPTRIHRNTCDGEREKAPRYFDDRIPQHSPRASVESYTSSIASEEDPAEEELPDYHVPEYSAQRHAPAAIAATPADFSELFPSHRRLAIRHDNSTVDGNMNLRVDTDVNMRGRRRDMTLFHLRMHDLRHREFSLRRYCRDSGREVCHSTRKAQKSPTEKRPAFQRSLSNALSSMRTKSEQRSPTLATLKRNDSAYASLNSPVDFDRDARPYSASTTPKAQQHVQPNTMHLEFSNYAHVDIKRTGGKSSKRYDFEYWASQYSWRRTVRKAGDARAVSYQLMKAGQDRPVAHIIPAPLTPAQVEEEHRLGGWVPPCSMWIADEGIARGQKDIADVVLATGLLALVDDSIKTHFHSKNSKQLLIPRLQMGIEYVGPKRLINEMFKRDTSGNHSHQLSSSSRPSSSAGATGPRAVN</sequence>
<feature type="compositionally biased region" description="Polar residues" evidence="1">
    <location>
        <begin position="255"/>
        <end position="275"/>
    </location>
</feature>
<keyword evidence="3" id="KW-1185">Reference proteome</keyword>
<dbReference type="EMBL" id="LFZO01000523">
    <property type="protein sequence ID" value="KXT07829.1"/>
    <property type="molecule type" value="Genomic_DNA"/>
</dbReference>
<evidence type="ECO:0000313" key="3">
    <source>
        <dbReference type="Proteomes" id="UP000073492"/>
    </source>
</evidence>
<feature type="region of interest" description="Disordered" evidence="1">
    <location>
        <begin position="113"/>
        <end position="141"/>
    </location>
</feature>
<accession>A0A139HZN6</accession>
<organism evidence="2 3">
    <name type="scientific">Pseudocercospora musae</name>
    <dbReference type="NCBI Taxonomy" id="113226"/>
    <lineage>
        <taxon>Eukaryota</taxon>
        <taxon>Fungi</taxon>
        <taxon>Dikarya</taxon>
        <taxon>Ascomycota</taxon>
        <taxon>Pezizomycotina</taxon>
        <taxon>Dothideomycetes</taxon>
        <taxon>Dothideomycetidae</taxon>
        <taxon>Mycosphaerellales</taxon>
        <taxon>Mycosphaerellaceae</taxon>
        <taxon>Pseudocercospora</taxon>
    </lineage>
</organism>
<feature type="region of interest" description="Disordered" evidence="1">
    <location>
        <begin position="233"/>
        <end position="313"/>
    </location>
</feature>
<feature type="region of interest" description="Disordered" evidence="1">
    <location>
        <begin position="475"/>
        <end position="502"/>
    </location>
</feature>